<gene>
    <name evidence="1" type="ORF">RhiirC2_796085</name>
</gene>
<proteinExistence type="predicted"/>
<reference evidence="1 2" key="2">
    <citation type="submission" date="2017-10" db="EMBL/GenBank/DDBJ databases">
        <title>Extensive intraspecific genome diversity in a model arbuscular mycorrhizal fungus.</title>
        <authorList>
            <person name="Chen E.C.H."/>
            <person name="Morin E."/>
            <person name="Baudet D."/>
            <person name="Noel J."/>
            <person name="Ndikumana S."/>
            <person name="Charron P."/>
            <person name="St-Onge C."/>
            <person name="Giorgi J."/>
            <person name="Grigoriev I.V."/>
            <person name="Roux C."/>
            <person name="Martin F.M."/>
            <person name="Corradi N."/>
        </authorList>
    </citation>
    <scope>NUCLEOTIDE SEQUENCE [LARGE SCALE GENOMIC DNA]</scope>
    <source>
        <strain evidence="1 2">C2</strain>
    </source>
</reference>
<evidence type="ECO:0000313" key="1">
    <source>
        <dbReference type="EMBL" id="PKK58575.1"/>
    </source>
</evidence>
<name>A0A2N1MAB2_9GLOM</name>
<organism evidence="1 2">
    <name type="scientific">Rhizophagus irregularis</name>
    <dbReference type="NCBI Taxonomy" id="588596"/>
    <lineage>
        <taxon>Eukaryota</taxon>
        <taxon>Fungi</taxon>
        <taxon>Fungi incertae sedis</taxon>
        <taxon>Mucoromycota</taxon>
        <taxon>Glomeromycotina</taxon>
        <taxon>Glomeromycetes</taxon>
        <taxon>Glomerales</taxon>
        <taxon>Glomeraceae</taxon>
        <taxon>Rhizophagus</taxon>
    </lineage>
</organism>
<comment type="caution">
    <text evidence="1">The sequence shown here is derived from an EMBL/GenBank/DDBJ whole genome shotgun (WGS) entry which is preliminary data.</text>
</comment>
<dbReference type="EMBL" id="LLXL01003509">
    <property type="protein sequence ID" value="PKK58575.1"/>
    <property type="molecule type" value="Genomic_DNA"/>
</dbReference>
<evidence type="ECO:0000313" key="2">
    <source>
        <dbReference type="Proteomes" id="UP000233469"/>
    </source>
</evidence>
<reference evidence="1 2" key="1">
    <citation type="submission" date="2016-04" db="EMBL/GenBank/DDBJ databases">
        <title>Genome analyses suggest a sexual origin of heterokaryosis in a supposedly ancient asexual fungus.</title>
        <authorList>
            <person name="Ropars J."/>
            <person name="Sedzielewska K."/>
            <person name="Noel J."/>
            <person name="Charron P."/>
            <person name="Farinelli L."/>
            <person name="Marton T."/>
            <person name="Kruger M."/>
            <person name="Pelin A."/>
            <person name="Brachmann A."/>
            <person name="Corradi N."/>
        </authorList>
    </citation>
    <scope>NUCLEOTIDE SEQUENCE [LARGE SCALE GENOMIC DNA]</scope>
    <source>
        <strain evidence="1 2">C2</strain>
    </source>
</reference>
<dbReference type="VEuPathDB" id="FungiDB:FUN_003078"/>
<accession>A0A2N1MAB2</accession>
<dbReference type="AlphaFoldDB" id="A0A2N1MAB2"/>
<dbReference type="Proteomes" id="UP000233469">
    <property type="component" value="Unassembled WGS sequence"/>
</dbReference>
<dbReference type="VEuPathDB" id="FungiDB:RhiirA1_404290"/>
<sequence length="132" mass="15002">MSEAVLTFTTGNVSFTLADEIKKYKTDELMGVTFSKTYTLEDDDEELKQCIREIKCRLGNMETILADSNEAMQCEYISVILHTSLYIVKRITKKEITLASQLEIVGEENTGRVNYAIKALEELICITEGKLY</sequence>
<protein>
    <submittedName>
        <fullName evidence="1">Uncharacterized protein</fullName>
    </submittedName>
</protein>